<evidence type="ECO:0000313" key="1">
    <source>
        <dbReference type="EMBL" id="NVI49230.1"/>
    </source>
</evidence>
<protein>
    <submittedName>
        <fullName evidence="1">Uncharacterized protein</fullName>
    </submittedName>
</protein>
<sequence>MSRGARPGERRGGRGKGSLNKATIERALVAERIVNEATLNGRRLAKEVLQDFVELFTGLAAAHQPTGTSPGELTLWKADGREPYFEKYARLAVATAKDLAQYQSPKLAAVQVVAPAPNADPVRKRFSVSIFDHSGRPLPKAIEVTKLATAKLRHSPHDE</sequence>
<dbReference type="Proteomes" id="UP001432046">
    <property type="component" value="Chromosome"/>
</dbReference>
<reference evidence="2" key="2">
    <citation type="journal article" date="2021" name="Int. J. Syst. Evol. Microbiol.">
        <title>Bradyrhizobium septentrionale sp. nov. (sv. septentrionale) and Bradyrhizobium quebecense sp. nov. (sv. septentrionale) associated with legumes native to Canada possess rearranged symbiosis genes and numerous insertion sequences.</title>
        <authorList>
            <person name="Bromfield E.S.P."/>
            <person name="Cloutier S."/>
        </authorList>
    </citation>
    <scope>NUCLEOTIDE SEQUENCE</scope>
    <source>
        <strain evidence="2">5S5</strain>
    </source>
</reference>
<name>A0A974A5C7_9BRAD</name>
<reference evidence="1" key="1">
    <citation type="submission" date="2020-06" db="EMBL/GenBank/DDBJ databases">
        <title>Whole Genome Sequence of Bradyrhizobium sp. Strain 1S1.</title>
        <authorList>
            <person name="Bromfield E.S.P."/>
            <person name="Cloutier S."/>
        </authorList>
    </citation>
    <scope>NUCLEOTIDE SEQUENCE [LARGE SCALE GENOMIC DNA]</scope>
    <source>
        <strain evidence="1">1S1</strain>
    </source>
</reference>
<dbReference type="EMBL" id="JAAOLE020000001">
    <property type="protein sequence ID" value="NVI49230.1"/>
    <property type="molecule type" value="Genomic_DNA"/>
</dbReference>
<accession>A0A974A5C7</accession>
<dbReference type="AlphaFoldDB" id="A0A974A5C7"/>
<evidence type="ECO:0000313" key="2">
    <source>
        <dbReference type="EMBL" id="WXC80822.1"/>
    </source>
</evidence>
<dbReference type="EMBL" id="CP147711">
    <property type="protein sequence ID" value="WXC80822.1"/>
    <property type="molecule type" value="Genomic_DNA"/>
</dbReference>
<evidence type="ECO:0000313" key="3">
    <source>
        <dbReference type="Proteomes" id="UP001432046"/>
    </source>
</evidence>
<reference evidence="2" key="3">
    <citation type="submission" date="2024-03" db="EMBL/GenBank/DDBJ databases">
        <authorList>
            <person name="Bromfield E.S.P."/>
            <person name="Cloutier S."/>
        </authorList>
    </citation>
    <scope>NUCLEOTIDE SEQUENCE</scope>
    <source>
        <strain evidence="2">5S5</strain>
    </source>
</reference>
<proteinExistence type="predicted"/>
<organism evidence="1">
    <name type="scientific">Bradyrhizobium septentrionale</name>
    <dbReference type="NCBI Taxonomy" id="1404411"/>
    <lineage>
        <taxon>Bacteria</taxon>
        <taxon>Pseudomonadati</taxon>
        <taxon>Pseudomonadota</taxon>
        <taxon>Alphaproteobacteria</taxon>
        <taxon>Hyphomicrobiales</taxon>
        <taxon>Nitrobacteraceae</taxon>
        <taxon>Bradyrhizobium</taxon>
    </lineage>
</organism>
<gene>
    <name evidence="1" type="ORF">HAP48_041590</name>
    <name evidence="2" type="ORF">WDK88_04025</name>
</gene>
<keyword evidence="3" id="KW-1185">Reference proteome</keyword>
<dbReference type="RefSeq" id="WP_166213772.1">
    <property type="nucleotide sequence ID" value="NZ_CP088285.1"/>
</dbReference>